<evidence type="ECO:0000313" key="6">
    <source>
        <dbReference type="Proteomes" id="UP000429607"/>
    </source>
</evidence>
<evidence type="ECO:0000259" key="2">
    <source>
        <dbReference type="PROSITE" id="PS50158"/>
    </source>
</evidence>
<dbReference type="EMBL" id="QXFT01000113">
    <property type="protein sequence ID" value="KAE9354598.1"/>
    <property type="molecule type" value="Genomic_DNA"/>
</dbReference>
<feature type="domain" description="CCHC-type" evidence="2">
    <location>
        <begin position="60"/>
        <end position="74"/>
    </location>
</feature>
<dbReference type="GO" id="GO:0008270">
    <property type="term" value="F:zinc ion binding"/>
    <property type="evidence" value="ECO:0007669"/>
    <property type="project" value="UniProtKB-KW"/>
</dbReference>
<dbReference type="Proteomes" id="UP000434957">
    <property type="component" value="Unassembled WGS sequence"/>
</dbReference>
<dbReference type="PROSITE" id="PS50158">
    <property type="entry name" value="ZF_CCHC"/>
    <property type="match status" value="1"/>
</dbReference>
<keyword evidence="1" id="KW-0862">Zinc</keyword>
<keyword evidence="7" id="KW-1185">Reference proteome</keyword>
<comment type="caution">
    <text evidence="4">The sequence shown here is derived from an EMBL/GenBank/DDBJ whole genome shotgun (WGS) entry which is preliminary data.</text>
</comment>
<gene>
    <name evidence="4" type="ORF">PR001_g2720</name>
    <name evidence="3" type="ORF">PR002_g3589</name>
    <name evidence="5" type="ORF">PR003_g3292</name>
</gene>
<evidence type="ECO:0000313" key="8">
    <source>
        <dbReference type="Proteomes" id="UP000435112"/>
    </source>
</evidence>
<keyword evidence="1" id="KW-0479">Metal-binding</keyword>
<evidence type="ECO:0000313" key="3">
    <source>
        <dbReference type="EMBL" id="KAE9043000.1"/>
    </source>
</evidence>
<protein>
    <recommendedName>
        <fullName evidence="2">CCHC-type domain-containing protein</fullName>
    </recommendedName>
</protein>
<keyword evidence="1" id="KW-0863">Zinc-finger</keyword>
<dbReference type="Proteomes" id="UP000435112">
    <property type="component" value="Unassembled WGS sequence"/>
</dbReference>
<dbReference type="SUPFAM" id="SSF57756">
    <property type="entry name" value="Retrovirus zinc finger-like domains"/>
    <property type="match status" value="1"/>
</dbReference>
<dbReference type="InterPro" id="IPR036875">
    <property type="entry name" value="Znf_CCHC_sf"/>
</dbReference>
<dbReference type="Gene3D" id="4.10.60.10">
    <property type="entry name" value="Zinc finger, CCHC-type"/>
    <property type="match status" value="1"/>
</dbReference>
<sequence>MKKGEFTVEKVQGALRRIFGEKSKKEISGNMEKDSGISINNVRAKPVQKRKHARMTENECFYCFETGHYKADCPVMARDREPNREGGQLFRTDVKTAPGANKKARKAKQSAINTMKTIVEDGEKRLNEQGQTLLEEDVDYAEDVRCLAYEEGNVPMSDGEGQTPADLKQIEREVRRKHASYLSKLQRLTLSNDLWVVDTGAGHAVVSKYTDL</sequence>
<proteinExistence type="predicted"/>
<accession>A0A6A3PBM6</accession>
<evidence type="ECO:0000313" key="4">
    <source>
        <dbReference type="EMBL" id="KAE9050087.1"/>
    </source>
</evidence>
<name>A0A6A3PBM6_9STRA</name>
<dbReference type="OrthoDB" id="126576at2759"/>
<evidence type="ECO:0000313" key="7">
    <source>
        <dbReference type="Proteomes" id="UP000434957"/>
    </source>
</evidence>
<dbReference type="SMART" id="SM00343">
    <property type="entry name" value="ZnF_C2HC"/>
    <property type="match status" value="1"/>
</dbReference>
<reference evidence="6 8" key="1">
    <citation type="submission" date="2018-09" db="EMBL/GenBank/DDBJ databases">
        <title>Genomic investigation of the strawberry pathogen Phytophthora fragariae indicates pathogenicity is determined by transcriptional variation in three key races.</title>
        <authorList>
            <person name="Adams T.M."/>
            <person name="Armitage A.D."/>
            <person name="Sobczyk M.K."/>
            <person name="Bates H.J."/>
            <person name="Dunwell J.M."/>
            <person name="Nellist C.F."/>
            <person name="Harrison R.J."/>
        </authorList>
    </citation>
    <scope>NUCLEOTIDE SEQUENCE [LARGE SCALE GENOMIC DNA]</scope>
    <source>
        <strain evidence="4 6">SCRP249</strain>
        <strain evidence="3 8">SCRP324</strain>
        <strain evidence="5 7">SCRP333</strain>
    </source>
</reference>
<dbReference type="EMBL" id="QXFU01000133">
    <property type="protein sequence ID" value="KAE9043000.1"/>
    <property type="molecule type" value="Genomic_DNA"/>
</dbReference>
<evidence type="ECO:0000256" key="1">
    <source>
        <dbReference type="PROSITE-ProRule" id="PRU00047"/>
    </source>
</evidence>
<dbReference type="EMBL" id="QXFV01000095">
    <property type="protein sequence ID" value="KAE9050087.1"/>
    <property type="molecule type" value="Genomic_DNA"/>
</dbReference>
<dbReference type="GO" id="GO:0003676">
    <property type="term" value="F:nucleic acid binding"/>
    <property type="evidence" value="ECO:0007669"/>
    <property type="project" value="InterPro"/>
</dbReference>
<dbReference type="AlphaFoldDB" id="A0A6A3PBM6"/>
<organism evidence="4 6">
    <name type="scientific">Phytophthora rubi</name>
    <dbReference type="NCBI Taxonomy" id="129364"/>
    <lineage>
        <taxon>Eukaryota</taxon>
        <taxon>Sar</taxon>
        <taxon>Stramenopiles</taxon>
        <taxon>Oomycota</taxon>
        <taxon>Peronosporomycetes</taxon>
        <taxon>Peronosporales</taxon>
        <taxon>Peronosporaceae</taxon>
        <taxon>Phytophthora</taxon>
    </lineage>
</organism>
<evidence type="ECO:0000313" key="5">
    <source>
        <dbReference type="EMBL" id="KAE9354598.1"/>
    </source>
</evidence>
<dbReference type="InterPro" id="IPR001878">
    <property type="entry name" value="Znf_CCHC"/>
</dbReference>
<dbReference type="Proteomes" id="UP000429607">
    <property type="component" value="Unassembled WGS sequence"/>
</dbReference>